<protein>
    <recommendedName>
        <fullName evidence="1">Tetratrico peptide repeat group 5 domain-containing protein</fullName>
    </recommendedName>
</protein>
<dbReference type="SUPFAM" id="SSF48452">
    <property type="entry name" value="TPR-like"/>
    <property type="match status" value="1"/>
</dbReference>
<dbReference type="InterPro" id="IPR041656">
    <property type="entry name" value="TPR_5"/>
</dbReference>
<keyword evidence="3" id="KW-1185">Reference proteome</keyword>
<evidence type="ECO:0000259" key="1">
    <source>
        <dbReference type="Pfam" id="PF12688"/>
    </source>
</evidence>
<reference evidence="2 3" key="1">
    <citation type="submission" date="2018-09" db="EMBL/GenBank/DDBJ databases">
        <title>Comparative genomics of Leucobacter spp.</title>
        <authorList>
            <person name="Reis A.C."/>
            <person name="Kolvenbach B.A."/>
            <person name="Corvini P.F.X."/>
            <person name="Nunes O.C."/>
        </authorList>
    </citation>
    <scope>NUCLEOTIDE SEQUENCE [LARGE SCALE GENOMIC DNA]</scope>
    <source>
        <strain evidence="2 3">L-1</strain>
    </source>
</reference>
<name>A0ABS1SND2_9MICO</name>
<feature type="domain" description="Tetratrico peptide repeat group 5" evidence="1">
    <location>
        <begin position="60"/>
        <end position="172"/>
    </location>
</feature>
<dbReference type="Pfam" id="PF12688">
    <property type="entry name" value="TPR_5"/>
    <property type="match status" value="1"/>
</dbReference>
<dbReference type="Gene3D" id="1.25.40.10">
    <property type="entry name" value="Tetratricopeptide repeat domain"/>
    <property type="match status" value="1"/>
</dbReference>
<comment type="caution">
    <text evidence="2">The sequence shown here is derived from an EMBL/GenBank/DDBJ whole genome shotgun (WGS) entry which is preliminary data.</text>
</comment>
<evidence type="ECO:0000313" key="2">
    <source>
        <dbReference type="EMBL" id="MBL3689668.1"/>
    </source>
</evidence>
<dbReference type="RefSeq" id="WP_202381689.1">
    <property type="nucleotide sequence ID" value="NZ_BAAAMA010000002.1"/>
</dbReference>
<dbReference type="EMBL" id="QYAD01000002">
    <property type="protein sequence ID" value="MBL3689668.1"/>
    <property type="molecule type" value="Genomic_DNA"/>
</dbReference>
<sequence>MTETTPPAYEPEYKNAGAGTDWQHRVDAVWADDALTEAEVVERIGALVAELDPADPRGPFELGGAHDSAGDEARAAELYERALELGLSGPARAELTVQYGSTLRNLGRTAEAVAFLESGERDPAHGAAPDAFLALALHSAGRADEALAVALEALIPHVPRYQRSLRGYAAELRKNSAT</sequence>
<dbReference type="InterPro" id="IPR011990">
    <property type="entry name" value="TPR-like_helical_dom_sf"/>
</dbReference>
<gene>
    <name evidence="2" type="ORF">D3226_06800</name>
</gene>
<organism evidence="2 3">
    <name type="scientific">Leucobacter chromiireducens subsp. chromiireducens</name>
    <dbReference type="NCBI Taxonomy" id="660067"/>
    <lineage>
        <taxon>Bacteria</taxon>
        <taxon>Bacillati</taxon>
        <taxon>Actinomycetota</taxon>
        <taxon>Actinomycetes</taxon>
        <taxon>Micrococcales</taxon>
        <taxon>Microbacteriaceae</taxon>
        <taxon>Leucobacter</taxon>
    </lineage>
</organism>
<evidence type="ECO:0000313" key="3">
    <source>
        <dbReference type="Proteomes" id="UP001646141"/>
    </source>
</evidence>
<accession>A0ABS1SND2</accession>
<dbReference type="Proteomes" id="UP001646141">
    <property type="component" value="Unassembled WGS sequence"/>
</dbReference>
<proteinExistence type="predicted"/>